<evidence type="ECO:0000313" key="2">
    <source>
        <dbReference type="Proteomes" id="UP000198862"/>
    </source>
</evidence>
<dbReference type="Pfam" id="PF23840">
    <property type="entry name" value="Phage_tail_terminator"/>
    <property type="match status" value="1"/>
</dbReference>
<dbReference type="AlphaFoldDB" id="A0A1I1T916"/>
<name>A0A1I1T916_9GAMM</name>
<proteinExistence type="predicted"/>
<dbReference type="RefSeq" id="WP_091990841.1">
    <property type="nucleotide sequence ID" value="NZ_FOLO01000067.1"/>
</dbReference>
<dbReference type="STRING" id="1123010.SAMN02745724_04826"/>
<keyword evidence="2" id="KW-1185">Reference proteome</keyword>
<dbReference type="Proteomes" id="UP000198862">
    <property type="component" value="Unassembled WGS sequence"/>
</dbReference>
<organism evidence="1 2">
    <name type="scientific">Pseudoalteromonas denitrificans DSM 6059</name>
    <dbReference type="NCBI Taxonomy" id="1123010"/>
    <lineage>
        <taxon>Bacteria</taxon>
        <taxon>Pseudomonadati</taxon>
        <taxon>Pseudomonadota</taxon>
        <taxon>Gammaproteobacteria</taxon>
        <taxon>Alteromonadales</taxon>
        <taxon>Pseudoalteromonadaceae</taxon>
        <taxon>Pseudoalteromonas</taxon>
    </lineage>
</organism>
<gene>
    <name evidence="1" type="ORF">SAMN02745724_04826</name>
</gene>
<evidence type="ECO:0000313" key="1">
    <source>
        <dbReference type="EMBL" id="SFD55127.1"/>
    </source>
</evidence>
<sequence length="146" mass="16226">MFNFDLNKIDKVLRDAKIARVGFAADFNAARKKGVQSPTLYVLPLDDNYDDAGSVTGEDEYIVTEIFAVMIVLPCLAGNKNSDTEIKTLRSKVKQAIAGCAFSPWQPIKLHRGRTVELSRETNNLIYQCQFKVVGNVTVKTKVIEG</sequence>
<reference evidence="1 2" key="1">
    <citation type="submission" date="2016-10" db="EMBL/GenBank/DDBJ databases">
        <authorList>
            <person name="de Groot N.N."/>
        </authorList>
    </citation>
    <scope>NUCLEOTIDE SEQUENCE [LARGE SCALE GENOMIC DNA]</scope>
    <source>
        <strain evidence="1 2">DSM 6059</strain>
    </source>
</reference>
<dbReference type="EMBL" id="FOLO01000067">
    <property type="protein sequence ID" value="SFD55127.1"/>
    <property type="molecule type" value="Genomic_DNA"/>
</dbReference>
<dbReference type="InterPro" id="IPR056912">
    <property type="entry name" value="Phage_JBD30_tail_term-like"/>
</dbReference>
<dbReference type="OrthoDB" id="6297829at2"/>
<protein>
    <submittedName>
        <fullName evidence="1">Uncharacterized protein</fullName>
    </submittedName>
</protein>
<accession>A0A1I1T916</accession>